<evidence type="ECO:0000256" key="1">
    <source>
        <dbReference type="SAM" id="Phobius"/>
    </source>
</evidence>
<dbReference type="HOGENOM" id="CLU_211691_0_0_3"/>
<evidence type="ECO:0000313" key="2">
    <source>
        <dbReference type="EMBL" id="ABM78934.1"/>
    </source>
</evidence>
<dbReference type="KEGG" id="pmf:P9303_21991"/>
<keyword evidence="1" id="KW-0812">Transmembrane</keyword>
<dbReference type="RefSeq" id="WP_011826804.1">
    <property type="nucleotide sequence ID" value="NC_008820.1"/>
</dbReference>
<keyword evidence="1" id="KW-1133">Transmembrane helix</keyword>
<gene>
    <name evidence="2" type="ordered locus">P9303_21991</name>
</gene>
<keyword evidence="1" id="KW-0472">Membrane</keyword>
<organism evidence="2 3">
    <name type="scientific">Prochlorococcus marinus (strain MIT 9303)</name>
    <dbReference type="NCBI Taxonomy" id="59922"/>
    <lineage>
        <taxon>Bacteria</taxon>
        <taxon>Bacillati</taxon>
        <taxon>Cyanobacteriota</taxon>
        <taxon>Cyanophyceae</taxon>
        <taxon>Synechococcales</taxon>
        <taxon>Prochlorococcaceae</taxon>
        <taxon>Prochlorococcus</taxon>
    </lineage>
</organism>
<feature type="transmembrane region" description="Helical" evidence="1">
    <location>
        <begin position="32"/>
        <end position="48"/>
    </location>
</feature>
<evidence type="ECO:0000313" key="3">
    <source>
        <dbReference type="Proteomes" id="UP000002274"/>
    </source>
</evidence>
<dbReference type="EMBL" id="CP000554">
    <property type="protein sequence ID" value="ABM78934.1"/>
    <property type="molecule type" value="Genomic_DNA"/>
</dbReference>
<sequence length="57" mass="6377">MLWLIGLVFLLQASFHWLLEQATVITTPIFELRGLGWVLLLLGAWLLAGKVKDQADG</sequence>
<dbReference type="AlphaFoldDB" id="A2CBS4"/>
<accession>A2CBS4</accession>
<reference evidence="2 3" key="1">
    <citation type="journal article" date="2007" name="PLoS Genet.">
        <title>Patterns and implications of gene gain and loss in the evolution of Prochlorococcus.</title>
        <authorList>
            <person name="Kettler G.C."/>
            <person name="Martiny A.C."/>
            <person name="Huang K."/>
            <person name="Zucker J."/>
            <person name="Coleman M.L."/>
            <person name="Rodrigue S."/>
            <person name="Chen F."/>
            <person name="Lapidus A."/>
            <person name="Ferriera S."/>
            <person name="Johnson J."/>
            <person name="Steglich C."/>
            <person name="Church G.M."/>
            <person name="Richardson P."/>
            <person name="Chisholm S.W."/>
        </authorList>
    </citation>
    <scope>NUCLEOTIDE SEQUENCE [LARGE SCALE GENOMIC DNA]</scope>
    <source>
        <strain evidence="2 3">MIT 9303</strain>
    </source>
</reference>
<proteinExistence type="predicted"/>
<protein>
    <submittedName>
        <fullName evidence="2">Uncharacterized protein</fullName>
    </submittedName>
</protein>
<name>A2CBS4_PROM3</name>
<dbReference type="Proteomes" id="UP000002274">
    <property type="component" value="Chromosome"/>
</dbReference>